<evidence type="ECO:0000259" key="7">
    <source>
        <dbReference type="PROSITE" id="PS51007"/>
    </source>
</evidence>
<keyword evidence="2 6" id="KW-0349">Heme</keyword>
<protein>
    <submittedName>
        <fullName evidence="8">Cytochrome c family protein</fullName>
    </submittedName>
</protein>
<evidence type="ECO:0000256" key="6">
    <source>
        <dbReference type="PROSITE-ProRule" id="PRU00433"/>
    </source>
</evidence>
<dbReference type="PROSITE" id="PS51007">
    <property type="entry name" value="CYTC"/>
    <property type="match status" value="1"/>
</dbReference>
<proteinExistence type="predicted"/>
<dbReference type="EMBL" id="JADGMQ010000007">
    <property type="protein sequence ID" value="MBI1621289.1"/>
    <property type="molecule type" value="Genomic_DNA"/>
</dbReference>
<sequence length="112" mass="11952">MFLTGGVHAEGDPAKGKRAFAQCVACHSIDEGKHRVGPSLHAIMGKPAGAAEGYDYSPAMRDSGLTWDDATMAEFLAKPRDKIAGTKMAFAGIRDDKRMADIIAYLHTLSAD</sequence>
<evidence type="ECO:0000313" key="8">
    <source>
        <dbReference type="EMBL" id="MBI1621289.1"/>
    </source>
</evidence>
<organism evidence="8 9">
    <name type="scientific">Aquamicrobium zhengzhouense</name>
    <dbReference type="NCBI Taxonomy" id="2781738"/>
    <lineage>
        <taxon>Bacteria</taxon>
        <taxon>Pseudomonadati</taxon>
        <taxon>Pseudomonadota</taxon>
        <taxon>Alphaproteobacteria</taxon>
        <taxon>Hyphomicrobiales</taxon>
        <taxon>Phyllobacteriaceae</taxon>
        <taxon>Aquamicrobium</taxon>
    </lineage>
</organism>
<evidence type="ECO:0000313" key="9">
    <source>
        <dbReference type="Proteomes" id="UP000601789"/>
    </source>
</evidence>
<keyword evidence="4" id="KW-0249">Electron transport</keyword>
<keyword evidence="1" id="KW-0813">Transport</keyword>
<dbReference type="PANTHER" id="PTHR11961">
    <property type="entry name" value="CYTOCHROME C"/>
    <property type="match status" value="1"/>
</dbReference>
<evidence type="ECO:0000256" key="4">
    <source>
        <dbReference type="ARBA" id="ARBA00022982"/>
    </source>
</evidence>
<evidence type="ECO:0000256" key="3">
    <source>
        <dbReference type="ARBA" id="ARBA00022723"/>
    </source>
</evidence>
<keyword evidence="5 6" id="KW-0408">Iron</keyword>
<feature type="domain" description="Cytochrome c" evidence="7">
    <location>
        <begin position="11"/>
        <end position="110"/>
    </location>
</feature>
<dbReference type="InterPro" id="IPR036909">
    <property type="entry name" value="Cyt_c-like_dom_sf"/>
</dbReference>
<evidence type="ECO:0000256" key="5">
    <source>
        <dbReference type="ARBA" id="ARBA00023004"/>
    </source>
</evidence>
<dbReference type="PRINTS" id="PR00604">
    <property type="entry name" value="CYTCHRMECIAB"/>
</dbReference>
<reference evidence="8 9" key="1">
    <citation type="submission" date="2020-10" db="EMBL/GenBank/DDBJ databases">
        <title>Aquamicrobium zhengzhouensis sp. nov., a exopolysaccharide producing bacterium isolated from farmland soil.</title>
        <authorList>
            <person name="Wang X."/>
        </authorList>
    </citation>
    <scope>NUCLEOTIDE SEQUENCE [LARGE SCALE GENOMIC DNA]</scope>
    <source>
        <strain evidence="9">cd-1</strain>
    </source>
</reference>
<keyword evidence="3 6" id="KW-0479">Metal-binding</keyword>
<dbReference type="Proteomes" id="UP000601789">
    <property type="component" value="Unassembled WGS sequence"/>
</dbReference>
<dbReference type="InterPro" id="IPR009056">
    <property type="entry name" value="Cyt_c-like_dom"/>
</dbReference>
<evidence type="ECO:0000256" key="1">
    <source>
        <dbReference type="ARBA" id="ARBA00022448"/>
    </source>
</evidence>
<dbReference type="InterPro" id="IPR002327">
    <property type="entry name" value="Cyt_c_1A/1B"/>
</dbReference>
<dbReference type="SUPFAM" id="SSF46626">
    <property type="entry name" value="Cytochrome c"/>
    <property type="match status" value="1"/>
</dbReference>
<keyword evidence="9" id="KW-1185">Reference proteome</keyword>
<dbReference type="Gene3D" id="1.10.760.10">
    <property type="entry name" value="Cytochrome c-like domain"/>
    <property type="match status" value="1"/>
</dbReference>
<evidence type="ECO:0000256" key="2">
    <source>
        <dbReference type="ARBA" id="ARBA00022617"/>
    </source>
</evidence>
<gene>
    <name evidence="8" type="ORF">IOD40_11505</name>
</gene>
<comment type="caution">
    <text evidence="8">The sequence shown here is derived from an EMBL/GenBank/DDBJ whole genome shotgun (WGS) entry which is preliminary data.</text>
</comment>
<dbReference type="Pfam" id="PF00034">
    <property type="entry name" value="Cytochrom_C"/>
    <property type="match status" value="1"/>
</dbReference>
<accession>A0ABS0SDB0</accession>
<name>A0ABS0SDB0_9HYPH</name>